<evidence type="ECO:0000313" key="2">
    <source>
        <dbReference type="EMBL" id="KAA8585149.1"/>
    </source>
</evidence>
<reference evidence="2 3" key="1">
    <citation type="submission" date="2019-08" db="EMBL/GenBank/DDBJ databases">
        <title>A chromosome-level genome assembly, high-density linkage maps, and genome scans reveal the genomic architecture of hybrid incompatibilities underlying speciation via character displacement in darters (Percidae: Etheostominae).</title>
        <authorList>
            <person name="Moran R.L."/>
            <person name="Catchen J.M."/>
            <person name="Fuller R.C."/>
        </authorList>
    </citation>
    <scope>NUCLEOTIDE SEQUENCE [LARGE SCALE GENOMIC DNA]</scope>
    <source>
        <strain evidence="2">EspeVRDwgs_2016</strain>
        <tissue evidence="2">Muscle</tissue>
    </source>
</reference>
<gene>
    <name evidence="2" type="ORF">FQN60_003843</name>
</gene>
<dbReference type="AlphaFoldDB" id="A0A5J5CVI0"/>
<name>A0A5J5CVI0_9PERO</name>
<keyword evidence="3" id="KW-1185">Reference proteome</keyword>
<feature type="region of interest" description="Disordered" evidence="1">
    <location>
        <begin position="1"/>
        <end position="24"/>
    </location>
</feature>
<dbReference type="EMBL" id="VOFY01000015">
    <property type="protein sequence ID" value="KAA8585149.1"/>
    <property type="molecule type" value="Genomic_DNA"/>
</dbReference>
<evidence type="ECO:0000256" key="1">
    <source>
        <dbReference type="SAM" id="MobiDB-lite"/>
    </source>
</evidence>
<proteinExistence type="predicted"/>
<protein>
    <submittedName>
        <fullName evidence="2">Uncharacterized protein</fullName>
    </submittedName>
</protein>
<dbReference type="Proteomes" id="UP000327493">
    <property type="component" value="Chromosome 15"/>
</dbReference>
<evidence type="ECO:0000313" key="3">
    <source>
        <dbReference type="Proteomes" id="UP000327493"/>
    </source>
</evidence>
<feature type="region of interest" description="Disordered" evidence="1">
    <location>
        <begin position="89"/>
        <end position="115"/>
    </location>
</feature>
<organism evidence="2 3">
    <name type="scientific">Etheostoma spectabile</name>
    <name type="common">orangethroat darter</name>
    <dbReference type="NCBI Taxonomy" id="54343"/>
    <lineage>
        <taxon>Eukaryota</taxon>
        <taxon>Metazoa</taxon>
        <taxon>Chordata</taxon>
        <taxon>Craniata</taxon>
        <taxon>Vertebrata</taxon>
        <taxon>Euteleostomi</taxon>
        <taxon>Actinopterygii</taxon>
        <taxon>Neopterygii</taxon>
        <taxon>Teleostei</taxon>
        <taxon>Neoteleostei</taxon>
        <taxon>Acanthomorphata</taxon>
        <taxon>Eupercaria</taxon>
        <taxon>Perciformes</taxon>
        <taxon>Percoidei</taxon>
        <taxon>Percidae</taxon>
        <taxon>Etheostomatinae</taxon>
        <taxon>Etheostoma</taxon>
    </lineage>
</organism>
<sequence>MSEIEGQREHGRKKPRGEEEQAELPVRYLHANGETRFARRWSGDRPGRRVTTARMAAGKGETGEKPFISSFRLCCHLLSPLTLRSTPGRALRRAGSLKGRTDMSSRQGHQTDNKR</sequence>
<accession>A0A5J5CVI0</accession>
<comment type="caution">
    <text evidence="2">The sequence shown here is derived from an EMBL/GenBank/DDBJ whole genome shotgun (WGS) entry which is preliminary data.</text>
</comment>
<feature type="compositionally biased region" description="Basic and acidic residues" evidence="1">
    <location>
        <begin position="99"/>
        <end position="115"/>
    </location>
</feature>